<organism evidence="5 6">
    <name type="scientific">Eptatretus burgeri</name>
    <name type="common">Inshore hagfish</name>
    <dbReference type="NCBI Taxonomy" id="7764"/>
    <lineage>
        <taxon>Eukaryota</taxon>
        <taxon>Metazoa</taxon>
        <taxon>Chordata</taxon>
        <taxon>Craniata</taxon>
        <taxon>Vertebrata</taxon>
        <taxon>Cyclostomata</taxon>
        <taxon>Myxini</taxon>
        <taxon>Myxiniformes</taxon>
        <taxon>Myxinidae</taxon>
        <taxon>Eptatretinae</taxon>
        <taxon>Eptatretus</taxon>
    </lineage>
</organism>
<dbReference type="GO" id="GO:0030424">
    <property type="term" value="C:axon"/>
    <property type="evidence" value="ECO:0007669"/>
    <property type="project" value="TreeGrafter"/>
</dbReference>
<evidence type="ECO:0000256" key="3">
    <source>
        <dbReference type="SAM" id="SignalP"/>
    </source>
</evidence>
<keyword evidence="6" id="KW-1185">Reference proteome</keyword>
<comment type="similarity">
    <text evidence="1">Belongs to the synaptotagmin family.</text>
</comment>
<dbReference type="GO" id="GO:0030276">
    <property type="term" value="F:clathrin binding"/>
    <property type="evidence" value="ECO:0007669"/>
    <property type="project" value="TreeGrafter"/>
</dbReference>
<reference evidence="5" key="1">
    <citation type="submission" date="2025-05" db="UniProtKB">
        <authorList>
            <consortium name="Ensembl"/>
        </authorList>
    </citation>
    <scope>IDENTIFICATION</scope>
</reference>
<dbReference type="InterPro" id="IPR001565">
    <property type="entry name" value="Synaptotagmin"/>
</dbReference>
<evidence type="ECO:0000256" key="2">
    <source>
        <dbReference type="ARBA" id="ARBA00022737"/>
    </source>
</evidence>
<dbReference type="GO" id="GO:0048488">
    <property type="term" value="P:synaptic vesicle endocytosis"/>
    <property type="evidence" value="ECO:0007669"/>
    <property type="project" value="TreeGrafter"/>
</dbReference>
<dbReference type="GO" id="GO:0048791">
    <property type="term" value="P:calcium ion-regulated exocytosis of neurotransmitter"/>
    <property type="evidence" value="ECO:0007669"/>
    <property type="project" value="TreeGrafter"/>
</dbReference>
<sequence>MTMFPAMVLGGLLGAVAGVLLLLCVCCLCRRHAKQKPQVYGGIIHPTLIPGFLKKPSPIQPLSSAKLPPVPAPLDTLTGVQPPTQPGHRPDPLVNTPLPGSDGVLEDTDCFEEKNFSSQKEQRTVPSTQLEQHKFINDCIRKSKGKLHFALQYNADCSELKIVVMEASGLPKTDKMGFCDPFVVMSLHTRALCRKAETSIKTQTLSPTWNESFSFNLTSTEIAEGSLILSLFDCDKFSRCNFIGDVRFRLADVNLTSGHSTWWQLTAPEKGGNVDMGELLFAIGYLPTANRLVVVIMKARNLCSKMLKDCADLSVKLTLWHQSTRLKKKQTKRVRCKLSPVWNEVIMFEVPLDHLGSVALELILVSFEQAGQASAVGRCSVSARASGLGAKHWQEMVSNPRKQIAMWHAVS</sequence>
<dbReference type="AlphaFoldDB" id="A0A8C4QQQ0"/>
<dbReference type="Pfam" id="PF00168">
    <property type="entry name" value="C2"/>
    <property type="match status" value="2"/>
</dbReference>
<dbReference type="PANTHER" id="PTHR10024">
    <property type="entry name" value="SYNAPTOTAGMIN"/>
    <property type="match status" value="1"/>
</dbReference>
<accession>A0A8C4QQQ0</accession>
<dbReference type="GO" id="GO:0030672">
    <property type="term" value="C:synaptic vesicle membrane"/>
    <property type="evidence" value="ECO:0007669"/>
    <property type="project" value="TreeGrafter"/>
</dbReference>
<feature type="domain" description="C2" evidence="4">
    <location>
        <begin position="143"/>
        <end position="263"/>
    </location>
</feature>
<dbReference type="Proteomes" id="UP000694388">
    <property type="component" value="Unplaced"/>
</dbReference>
<dbReference type="GO" id="GO:0005509">
    <property type="term" value="F:calcium ion binding"/>
    <property type="evidence" value="ECO:0007669"/>
    <property type="project" value="TreeGrafter"/>
</dbReference>
<keyword evidence="3" id="KW-0732">Signal</keyword>
<dbReference type="Gene3D" id="2.60.40.150">
    <property type="entry name" value="C2 domain"/>
    <property type="match status" value="2"/>
</dbReference>
<dbReference type="OMA" id="DEEGQSC"/>
<evidence type="ECO:0000259" key="4">
    <source>
        <dbReference type="PROSITE" id="PS50004"/>
    </source>
</evidence>
<dbReference type="GO" id="GO:0005544">
    <property type="term" value="F:calcium-dependent phospholipid binding"/>
    <property type="evidence" value="ECO:0007669"/>
    <property type="project" value="TreeGrafter"/>
</dbReference>
<evidence type="ECO:0000256" key="1">
    <source>
        <dbReference type="ARBA" id="ARBA00006996"/>
    </source>
</evidence>
<proteinExistence type="inferred from homology"/>
<feature type="signal peptide" evidence="3">
    <location>
        <begin position="1"/>
        <end position="18"/>
    </location>
</feature>
<dbReference type="GeneTree" id="ENSGT00940000160226"/>
<dbReference type="Ensembl" id="ENSEBUT00000018567.1">
    <property type="protein sequence ID" value="ENSEBUP00000017991.1"/>
    <property type="gene ID" value="ENSEBUG00000011239.1"/>
</dbReference>
<dbReference type="SUPFAM" id="SSF49562">
    <property type="entry name" value="C2 domain (Calcium/lipid-binding domain, CaLB)"/>
    <property type="match status" value="2"/>
</dbReference>
<dbReference type="PANTHER" id="PTHR10024:SF250">
    <property type="entry name" value="SYNAPTOTAGMIN-13"/>
    <property type="match status" value="1"/>
</dbReference>
<dbReference type="PROSITE" id="PS50004">
    <property type="entry name" value="C2"/>
    <property type="match status" value="2"/>
</dbReference>
<dbReference type="SMART" id="SM00239">
    <property type="entry name" value="C2"/>
    <property type="match status" value="2"/>
</dbReference>
<feature type="chain" id="PRO_5044680544" evidence="3">
    <location>
        <begin position="19"/>
        <end position="411"/>
    </location>
</feature>
<dbReference type="Ensembl" id="ENSEBUT00000018587.1">
    <property type="protein sequence ID" value="ENSEBUP00000018011.1"/>
    <property type="gene ID" value="ENSEBUG00000011239.1"/>
</dbReference>
<protein>
    <submittedName>
        <fullName evidence="5">Synaptotagmin XIII</fullName>
    </submittedName>
</protein>
<keyword evidence="2" id="KW-0677">Repeat</keyword>
<dbReference type="GO" id="GO:0000149">
    <property type="term" value="F:SNARE binding"/>
    <property type="evidence" value="ECO:0007669"/>
    <property type="project" value="TreeGrafter"/>
</dbReference>
<dbReference type="Ensembl" id="ENSEBUT00000018556.1">
    <property type="protein sequence ID" value="ENSEBUP00000017980.1"/>
    <property type="gene ID" value="ENSEBUG00000011239.1"/>
</dbReference>
<name>A0A8C4QQQ0_EPTBU</name>
<feature type="domain" description="C2" evidence="4">
    <location>
        <begin position="275"/>
        <end position="408"/>
    </location>
</feature>
<evidence type="ECO:0000313" key="6">
    <source>
        <dbReference type="Proteomes" id="UP000694388"/>
    </source>
</evidence>
<dbReference type="GO" id="GO:0001786">
    <property type="term" value="F:phosphatidylserine binding"/>
    <property type="evidence" value="ECO:0007669"/>
    <property type="project" value="TreeGrafter"/>
</dbReference>
<evidence type="ECO:0000313" key="5">
    <source>
        <dbReference type="Ensembl" id="ENSEBUP00000018011.1"/>
    </source>
</evidence>
<dbReference type="GO" id="GO:0031045">
    <property type="term" value="C:dense core granule"/>
    <property type="evidence" value="ECO:0007669"/>
    <property type="project" value="TreeGrafter"/>
</dbReference>
<dbReference type="GO" id="GO:0005886">
    <property type="term" value="C:plasma membrane"/>
    <property type="evidence" value="ECO:0007669"/>
    <property type="project" value="TreeGrafter"/>
</dbReference>
<dbReference type="InterPro" id="IPR000008">
    <property type="entry name" value="C2_dom"/>
</dbReference>
<dbReference type="InterPro" id="IPR035892">
    <property type="entry name" value="C2_domain_sf"/>
</dbReference>
<dbReference type="PRINTS" id="PR00399">
    <property type="entry name" value="SYNAPTOTAGMN"/>
</dbReference>